<evidence type="ECO:0000313" key="2">
    <source>
        <dbReference type="EMBL" id="KIM67651.1"/>
    </source>
</evidence>
<accession>A0A0C3EIB9</accession>
<feature type="compositionally biased region" description="Acidic residues" evidence="1">
    <location>
        <begin position="450"/>
        <end position="465"/>
    </location>
</feature>
<sequence>MLRSRFNPSHRLPADGEIQQSCGVSVAQSERGSPCPSNPVIQDTESSVPASSSSLAGDHFEEEQEDPYKIGELVNHAFEYFCLPRGVLRELEWCIYQVPGFERARWDEVLYSNYVPEDLRPIVLARMDEVERYISHANASTRRVFKQDQEYFQETWTNGFVRERLNDINEKLEKGSRWKLTDFIASYRETLQHDFAQLTEAHKSNYVTRLVQESDQRQAIVRDQPKAVQRKMSAAFETMDKEWTSLCASLGIEGFYIAVRGGVEDLSAPKIFFSPKGDKFVRSVLDLEPRRLALKFESFVVSGLADGIDSPVQCGSRPLNKLISECRSAIQKGLDEVLHDNGIVRTVSMNYGNYERKIVERFGAELIGWPHDLLPVCNPAQLGGRDRVQKLLSALTTKVCHWKKLSEEDTRRRIILNNERHARGEQVYKPCKKTSQGTKKSAATVTSDASDNDNSDVDDEGDSAV</sequence>
<dbReference type="InParanoid" id="A0A0C3EIB9"/>
<feature type="compositionally biased region" description="Polar residues" evidence="1">
    <location>
        <begin position="18"/>
        <end position="31"/>
    </location>
</feature>
<evidence type="ECO:0000256" key="1">
    <source>
        <dbReference type="SAM" id="MobiDB-lite"/>
    </source>
</evidence>
<gene>
    <name evidence="2" type="ORF">SCLCIDRAFT_21144</name>
</gene>
<protein>
    <submittedName>
        <fullName evidence="2">Uncharacterized protein</fullName>
    </submittedName>
</protein>
<feature type="compositionally biased region" description="Polar residues" evidence="1">
    <location>
        <begin position="433"/>
        <end position="443"/>
    </location>
</feature>
<evidence type="ECO:0000313" key="3">
    <source>
        <dbReference type="Proteomes" id="UP000053989"/>
    </source>
</evidence>
<keyword evidence="3" id="KW-1185">Reference proteome</keyword>
<dbReference type="EMBL" id="KN822012">
    <property type="protein sequence ID" value="KIM67651.1"/>
    <property type="molecule type" value="Genomic_DNA"/>
</dbReference>
<dbReference type="AlphaFoldDB" id="A0A0C3EIB9"/>
<feature type="region of interest" description="Disordered" evidence="1">
    <location>
        <begin position="425"/>
        <end position="465"/>
    </location>
</feature>
<dbReference type="OrthoDB" id="3253416at2759"/>
<dbReference type="HOGENOM" id="CLU_588150_0_0_1"/>
<reference evidence="2 3" key="1">
    <citation type="submission" date="2014-04" db="EMBL/GenBank/DDBJ databases">
        <authorList>
            <consortium name="DOE Joint Genome Institute"/>
            <person name="Kuo A."/>
            <person name="Kohler A."/>
            <person name="Nagy L.G."/>
            <person name="Floudas D."/>
            <person name="Copeland A."/>
            <person name="Barry K.W."/>
            <person name="Cichocki N."/>
            <person name="Veneault-Fourrey C."/>
            <person name="LaButti K."/>
            <person name="Lindquist E.A."/>
            <person name="Lipzen A."/>
            <person name="Lundell T."/>
            <person name="Morin E."/>
            <person name="Murat C."/>
            <person name="Sun H."/>
            <person name="Tunlid A."/>
            <person name="Henrissat B."/>
            <person name="Grigoriev I.V."/>
            <person name="Hibbett D.S."/>
            <person name="Martin F."/>
            <person name="Nordberg H.P."/>
            <person name="Cantor M.N."/>
            <person name="Hua S.X."/>
        </authorList>
    </citation>
    <scope>NUCLEOTIDE SEQUENCE [LARGE SCALE GENOMIC DNA]</scope>
    <source>
        <strain evidence="2 3">Foug A</strain>
    </source>
</reference>
<proteinExistence type="predicted"/>
<dbReference type="Proteomes" id="UP000053989">
    <property type="component" value="Unassembled WGS sequence"/>
</dbReference>
<feature type="region of interest" description="Disordered" evidence="1">
    <location>
        <begin position="1"/>
        <end position="61"/>
    </location>
</feature>
<organism evidence="2 3">
    <name type="scientific">Scleroderma citrinum Foug A</name>
    <dbReference type="NCBI Taxonomy" id="1036808"/>
    <lineage>
        <taxon>Eukaryota</taxon>
        <taxon>Fungi</taxon>
        <taxon>Dikarya</taxon>
        <taxon>Basidiomycota</taxon>
        <taxon>Agaricomycotina</taxon>
        <taxon>Agaricomycetes</taxon>
        <taxon>Agaricomycetidae</taxon>
        <taxon>Boletales</taxon>
        <taxon>Sclerodermatineae</taxon>
        <taxon>Sclerodermataceae</taxon>
        <taxon>Scleroderma</taxon>
    </lineage>
</organism>
<reference evidence="3" key="2">
    <citation type="submission" date="2015-01" db="EMBL/GenBank/DDBJ databases">
        <title>Evolutionary Origins and Diversification of the Mycorrhizal Mutualists.</title>
        <authorList>
            <consortium name="DOE Joint Genome Institute"/>
            <consortium name="Mycorrhizal Genomics Consortium"/>
            <person name="Kohler A."/>
            <person name="Kuo A."/>
            <person name="Nagy L.G."/>
            <person name="Floudas D."/>
            <person name="Copeland A."/>
            <person name="Barry K.W."/>
            <person name="Cichocki N."/>
            <person name="Veneault-Fourrey C."/>
            <person name="LaButti K."/>
            <person name="Lindquist E.A."/>
            <person name="Lipzen A."/>
            <person name="Lundell T."/>
            <person name="Morin E."/>
            <person name="Murat C."/>
            <person name="Riley R."/>
            <person name="Ohm R."/>
            <person name="Sun H."/>
            <person name="Tunlid A."/>
            <person name="Henrissat B."/>
            <person name="Grigoriev I.V."/>
            <person name="Hibbett D.S."/>
            <person name="Martin F."/>
        </authorList>
    </citation>
    <scope>NUCLEOTIDE SEQUENCE [LARGE SCALE GENOMIC DNA]</scope>
    <source>
        <strain evidence="3">Foug A</strain>
    </source>
</reference>
<dbReference type="STRING" id="1036808.A0A0C3EIB9"/>
<name>A0A0C3EIB9_9AGAM</name>